<proteinExistence type="predicted"/>
<evidence type="ECO:0000313" key="1">
    <source>
        <dbReference type="EMBL" id="MCM2437454.1"/>
    </source>
</evidence>
<evidence type="ECO:0000313" key="2">
    <source>
        <dbReference type="Proteomes" id="UP001057481"/>
    </source>
</evidence>
<comment type="caution">
    <text evidence="1">The sequence shown here is derived from an EMBL/GenBank/DDBJ whole genome shotgun (WGS) entry which is preliminary data.</text>
</comment>
<organism evidence="1 2">
    <name type="scientific">Periweissella beninensis</name>
    <dbReference type="NCBI Taxonomy" id="504936"/>
    <lineage>
        <taxon>Bacteria</taxon>
        <taxon>Bacillati</taxon>
        <taxon>Bacillota</taxon>
        <taxon>Bacilli</taxon>
        <taxon>Lactobacillales</taxon>
        <taxon>Lactobacillaceae</taxon>
        <taxon>Periweissella</taxon>
    </lineage>
</organism>
<reference evidence="1" key="1">
    <citation type="submission" date="2021-04" db="EMBL/GenBank/DDBJ databases">
        <title>Taxonomic assessment of Weissella genus.</title>
        <authorList>
            <person name="Fanelli F."/>
            <person name="Chieffi D."/>
            <person name="Dell'Aquila A."/>
            <person name="Gyu-Sung C."/>
            <person name="Franz C.M.A.P."/>
            <person name="Fusco V."/>
        </authorList>
    </citation>
    <scope>NUCLEOTIDE SEQUENCE</scope>
    <source>
        <strain evidence="1">LMG 25373</strain>
    </source>
</reference>
<sequence>MRDEPEVTLMRELFVNDQRDFAHLTKWTILVRKYNYVTDQKIVEKIIKQPLNAPAIETLSNDILRSVALFEATKQGGMVYEKIKRQAPTTYLAIVLNDVVVGSLVISQRNQAAQSAQVSLFLEENIGNRNLLAVNVIYILKTFGYKLYRFKYFVINTPMQNAKKMQWLALLHSRINLFSGAKLNNEPITIYQSVIEVLVDQAIPKHIEKK</sequence>
<dbReference type="Proteomes" id="UP001057481">
    <property type="component" value="Unassembled WGS sequence"/>
</dbReference>
<gene>
    <name evidence="1" type="ORF">KAK10_05980</name>
</gene>
<name>A0ABT0VKK2_9LACO</name>
<keyword evidence="2" id="KW-1185">Reference proteome</keyword>
<evidence type="ECO:0008006" key="3">
    <source>
        <dbReference type="Google" id="ProtNLM"/>
    </source>
</evidence>
<dbReference type="RefSeq" id="WP_205143586.1">
    <property type="nucleotide sequence ID" value="NZ_JAFBDN010000007.1"/>
</dbReference>
<protein>
    <recommendedName>
        <fullName evidence="3">N-acetyltransferase domain-containing protein</fullName>
    </recommendedName>
</protein>
<dbReference type="EMBL" id="JAGMVS010000064">
    <property type="protein sequence ID" value="MCM2437454.1"/>
    <property type="molecule type" value="Genomic_DNA"/>
</dbReference>
<accession>A0ABT0VKK2</accession>